<protein>
    <submittedName>
        <fullName evidence="4">General secretion pathway protein GspK</fullName>
    </submittedName>
</protein>
<feature type="transmembrane region" description="Helical" evidence="2">
    <location>
        <begin position="33"/>
        <end position="56"/>
    </location>
</feature>
<dbReference type="GO" id="GO:0016020">
    <property type="term" value="C:membrane"/>
    <property type="evidence" value="ECO:0007669"/>
    <property type="project" value="InterPro"/>
</dbReference>
<dbReference type="EMBL" id="WIWC01000007">
    <property type="protein sequence ID" value="MQT79707.1"/>
    <property type="molecule type" value="Genomic_DNA"/>
</dbReference>
<dbReference type="EMBL" id="WIWP01000013">
    <property type="protein sequence ID" value="MQT26164.1"/>
    <property type="molecule type" value="Genomic_DNA"/>
</dbReference>
<evidence type="ECO:0000256" key="2">
    <source>
        <dbReference type="SAM" id="Phobius"/>
    </source>
</evidence>
<evidence type="ECO:0000313" key="7">
    <source>
        <dbReference type="Proteomes" id="UP000437970"/>
    </source>
</evidence>
<evidence type="ECO:0000313" key="3">
    <source>
        <dbReference type="EMBL" id="MQT26164.1"/>
    </source>
</evidence>
<comment type="caution">
    <text evidence="4">The sequence shown here is derived from an EMBL/GenBank/DDBJ whole genome shotgun (WGS) entry which is preliminary data.</text>
</comment>
<proteinExistence type="predicted"/>
<evidence type="ECO:0000313" key="6">
    <source>
        <dbReference type="EMBL" id="MQU26341.1"/>
    </source>
</evidence>
<keyword evidence="2" id="KW-0812">Transmembrane</keyword>
<organism evidence="4">
    <name type="scientific">Pseudomonas helleri</name>
    <dbReference type="NCBI Taxonomy" id="1608996"/>
    <lineage>
        <taxon>Bacteria</taxon>
        <taxon>Pseudomonadati</taxon>
        <taxon>Pseudomonadota</taxon>
        <taxon>Gammaproteobacteria</taxon>
        <taxon>Pseudomonadales</taxon>
        <taxon>Pseudomonadaceae</taxon>
        <taxon>Pseudomonas</taxon>
    </lineage>
</organism>
<dbReference type="GO" id="GO:0009306">
    <property type="term" value="P:protein secretion"/>
    <property type="evidence" value="ECO:0007669"/>
    <property type="project" value="InterPro"/>
</dbReference>
<dbReference type="Proteomes" id="UP000713985">
    <property type="component" value="Unassembled WGS sequence"/>
</dbReference>
<evidence type="ECO:0000313" key="9">
    <source>
        <dbReference type="Proteomes" id="UP000713985"/>
    </source>
</evidence>
<evidence type="ECO:0000313" key="5">
    <source>
        <dbReference type="EMBL" id="MQU17961.1"/>
    </source>
</evidence>
<dbReference type="Proteomes" id="UP000437970">
    <property type="component" value="Unassembled WGS sequence"/>
</dbReference>
<dbReference type="AlphaFoldDB" id="A0A6A7YVY4"/>
<dbReference type="EMBL" id="WIVW01000006">
    <property type="protein sequence ID" value="MQU26341.1"/>
    <property type="molecule type" value="Genomic_DNA"/>
</dbReference>
<dbReference type="InterPro" id="IPR005628">
    <property type="entry name" value="GspK"/>
</dbReference>
<reference evidence="7 8" key="1">
    <citation type="submission" date="2019-10" db="EMBL/GenBank/DDBJ databases">
        <title>Evaluation of single-gene subtyping targets for Pseudomonas.</title>
        <authorList>
            <person name="Reichler S.J."/>
            <person name="Orsi R.H."/>
            <person name="Wiedmann M."/>
            <person name="Martin N.H."/>
            <person name="Murphy S.I."/>
        </authorList>
    </citation>
    <scope>NUCLEOTIDE SEQUENCE</scope>
    <source>
        <strain evidence="3 9">FSL R10-0802</strain>
        <strain evidence="5 8">FSL R10-1594</strain>
        <strain evidence="6 7">FSL R10-1984</strain>
        <strain evidence="4">FSL R10-2339</strain>
    </source>
</reference>
<dbReference type="EMBL" id="WIVT01000020">
    <property type="protein sequence ID" value="MQU17961.1"/>
    <property type="molecule type" value="Genomic_DNA"/>
</dbReference>
<sequence length="266" mass="28938">MPEQRPGALGDRSARPALGSGQRSQPVKHQRGVALLLVLWVLAMLSVMLSGLAGWVQLQSRQSAWNRQHAQAQLAAEAGLNLALQGLTDPQQRQRWVADGREITLEFDGAQLRIKVFSERGKLDMNSAAAQDVARLARAVGASSSQAQALAHGLQAQRSKDAESMQVIEQARQLPGMTQPLYTRMLAHITLWSGLDRPDPAFASDTLRRALNLGSPSAIGVDAGEVLVIDCRAQRPGGYHARLQTTFLLSPSEGSAQPYKVLRWQE</sequence>
<evidence type="ECO:0000313" key="4">
    <source>
        <dbReference type="EMBL" id="MQT79707.1"/>
    </source>
</evidence>
<name>A0A6A7YVY4_9PSED</name>
<dbReference type="PANTHER" id="PTHR38831">
    <property type="entry name" value="TYPE II SECRETION SYSTEM PROTEIN K"/>
    <property type="match status" value="1"/>
</dbReference>
<evidence type="ECO:0000256" key="1">
    <source>
        <dbReference type="SAM" id="MobiDB-lite"/>
    </source>
</evidence>
<keyword evidence="2" id="KW-0472">Membrane</keyword>
<accession>A0A6A7YVY4</accession>
<keyword evidence="2" id="KW-1133">Transmembrane helix</keyword>
<dbReference type="PANTHER" id="PTHR38831:SF1">
    <property type="entry name" value="TYPE II SECRETION SYSTEM PROTEIN K-RELATED"/>
    <property type="match status" value="1"/>
</dbReference>
<feature type="region of interest" description="Disordered" evidence="1">
    <location>
        <begin position="1"/>
        <end position="25"/>
    </location>
</feature>
<evidence type="ECO:0000313" key="8">
    <source>
        <dbReference type="Proteomes" id="UP000443000"/>
    </source>
</evidence>
<dbReference type="Proteomes" id="UP000443000">
    <property type="component" value="Unassembled WGS sequence"/>
</dbReference>
<gene>
    <name evidence="5" type="ORF">GHN41_16110</name>
    <name evidence="4" type="ORF">GHN86_06440</name>
    <name evidence="3" type="ORF">GHN94_10040</name>
    <name evidence="6" type="ORF">GHO29_07545</name>
</gene>
<dbReference type="OrthoDB" id="6183040at2"/>
<keyword evidence="9" id="KW-1185">Reference proteome</keyword>